<keyword evidence="2" id="KW-1185">Reference proteome</keyword>
<comment type="caution">
    <text evidence="1">The sequence shown here is derived from an EMBL/GenBank/DDBJ whole genome shotgun (WGS) entry which is preliminary data.</text>
</comment>
<reference evidence="1 2" key="2">
    <citation type="journal article" date="2023" name="Plant Pathol.">
        <title>Dismantling and reorganizing Pseudomonas marginalis sensu#lato.</title>
        <authorList>
            <person name="Sawada H."/>
            <person name="Fujikawa T."/>
            <person name="Satou M."/>
        </authorList>
    </citation>
    <scope>NUCLEOTIDE SEQUENCE [LARGE SCALE GENOMIC DNA]</scope>
    <source>
        <strain evidence="1 2">MAFF 302046</strain>
    </source>
</reference>
<dbReference type="EMBL" id="JALQCX010000048">
    <property type="protein sequence ID" value="MCK9816978.1"/>
    <property type="molecule type" value="Genomic_DNA"/>
</dbReference>
<proteinExistence type="predicted"/>
<sequence>MGGGPVRAPARVGRCLDRRRRVGPGAEDGVRVLVAAQTTRAWLQACSDGQRLAVAQESLALAQRSQALTVD</sequence>
<dbReference type="Gene3D" id="1.20.1600.10">
    <property type="entry name" value="Outer membrane efflux proteins (OEP)"/>
    <property type="match status" value="1"/>
</dbReference>
<accession>A0ABT0JM09</accession>
<reference evidence="1 2" key="1">
    <citation type="journal article" date="2022" name="Int. J. Syst. Evol. Microbiol.">
        <title>Pseudomonas aegrilactucae sp. nov. and Pseudomonas morbosilactucae sp. nov., pathogens causing bacterial rot of lettuce in Japan.</title>
        <authorList>
            <person name="Sawada H."/>
            <person name="Fujikawa T."/>
            <person name="Satou M."/>
        </authorList>
    </citation>
    <scope>NUCLEOTIDE SEQUENCE [LARGE SCALE GENOMIC DNA]</scope>
    <source>
        <strain evidence="1 2">MAFF 302046</strain>
    </source>
</reference>
<dbReference type="RefSeq" id="WP_268263220.1">
    <property type="nucleotide sequence ID" value="NZ_JALQCX010000048.1"/>
</dbReference>
<organism evidence="1 2">
    <name type="scientific">Pseudomonas morbosilactucae</name>
    <dbReference type="NCBI Taxonomy" id="2938197"/>
    <lineage>
        <taxon>Bacteria</taxon>
        <taxon>Pseudomonadati</taxon>
        <taxon>Pseudomonadota</taxon>
        <taxon>Gammaproteobacteria</taxon>
        <taxon>Pseudomonadales</taxon>
        <taxon>Pseudomonadaceae</taxon>
        <taxon>Pseudomonas</taxon>
    </lineage>
</organism>
<protein>
    <submittedName>
        <fullName evidence="1">Uncharacterized protein</fullName>
    </submittedName>
</protein>
<evidence type="ECO:0000313" key="2">
    <source>
        <dbReference type="Proteomes" id="UP001155163"/>
    </source>
</evidence>
<dbReference type="Proteomes" id="UP001155163">
    <property type="component" value="Unassembled WGS sequence"/>
</dbReference>
<name>A0ABT0JM09_9PSED</name>
<evidence type="ECO:0000313" key="1">
    <source>
        <dbReference type="EMBL" id="MCK9816978.1"/>
    </source>
</evidence>
<feature type="non-terminal residue" evidence="1">
    <location>
        <position position="71"/>
    </location>
</feature>
<gene>
    <name evidence="1" type="ORF">M1B35_23330</name>
</gene>